<sequence length="199" mass="22310">MLQEDAVRLGQEAARRLALSGAVEIRPGLTKAEFTEVETTFGFGFADDHRAFLAAGLPINSHKPDEGAMWERPWPDWRDADEDELRRHLDWPTRGMLDGIEDGGWLRQWGTRPGSTSAAIEIAESALAQVPRLVPIYAHRFLPAGRGTYGGQVLSIWGTDIISYGSNLAEYIMNDFYELNDARHRSTAAPIPFWSDFIH</sequence>
<dbReference type="PANTHER" id="PTHR32011">
    <property type="entry name" value="OS08G0472400 PROTEIN"/>
    <property type="match status" value="1"/>
</dbReference>
<evidence type="ECO:0000313" key="1">
    <source>
        <dbReference type="EMBL" id="MBA2895469.1"/>
    </source>
</evidence>
<reference evidence="1 2" key="1">
    <citation type="submission" date="2020-07" db="EMBL/GenBank/DDBJ databases">
        <title>Genomic Encyclopedia of Type Strains, Phase IV (KMG-IV): sequencing the most valuable type-strain genomes for metagenomic binning, comparative biology and taxonomic classification.</title>
        <authorList>
            <person name="Goeker M."/>
        </authorList>
    </citation>
    <scope>NUCLEOTIDE SEQUENCE [LARGE SCALE GENOMIC DNA]</scope>
    <source>
        <strain evidence="1 2">DSM 45533</strain>
    </source>
</reference>
<gene>
    <name evidence="1" type="ORF">HNR30_006855</name>
</gene>
<dbReference type="AlphaFoldDB" id="A0A7W0CQS2"/>
<evidence type="ECO:0008006" key="3">
    <source>
        <dbReference type="Google" id="ProtNLM"/>
    </source>
</evidence>
<accession>A0A7W0CQS2</accession>
<protein>
    <recommendedName>
        <fullName evidence="3">SMI1/KNR4 family protein</fullName>
    </recommendedName>
</protein>
<proteinExistence type="predicted"/>
<dbReference type="Proteomes" id="UP000530928">
    <property type="component" value="Unassembled WGS sequence"/>
</dbReference>
<evidence type="ECO:0000313" key="2">
    <source>
        <dbReference type="Proteomes" id="UP000530928"/>
    </source>
</evidence>
<name>A0A7W0CQS2_9ACTN</name>
<comment type="caution">
    <text evidence="1">The sequence shown here is derived from an EMBL/GenBank/DDBJ whole genome shotgun (WGS) entry which is preliminary data.</text>
</comment>
<organism evidence="1 2">
    <name type="scientific">Nonomuraea soli</name>
    <dbReference type="NCBI Taxonomy" id="1032476"/>
    <lineage>
        <taxon>Bacteria</taxon>
        <taxon>Bacillati</taxon>
        <taxon>Actinomycetota</taxon>
        <taxon>Actinomycetes</taxon>
        <taxon>Streptosporangiales</taxon>
        <taxon>Streptosporangiaceae</taxon>
        <taxon>Nonomuraea</taxon>
    </lineage>
</organism>
<dbReference type="RefSeq" id="WP_220134302.1">
    <property type="nucleotide sequence ID" value="NZ_BAABAM010000009.1"/>
</dbReference>
<dbReference type="EMBL" id="JACDUR010000007">
    <property type="protein sequence ID" value="MBA2895469.1"/>
    <property type="molecule type" value="Genomic_DNA"/>
</dbReference>
<keyword evidence="2" id="KW-1185">Reference proteome</keyword>
<dbReference type="PANTHER" id="PTHR32011:SF2">
    <property type="entry name" value="OS08G0472400 PROTEIN"/>
    <property type="match status" value="1"/>
</dbReference>